<dbReference type="Proteomes" id="UP000003277">
    <property type="component" value="Unassembled WGS sequence"/>
</dbReference>
<organism evidence="1 2">
    <name type="scientific">Dialister succinatiphilus YIT 11850</name>
    <dbReference type="NCBI Taxonomy" id="742743"/>
    <lineage>
        <taxon>Bacteria</taxon>
        <taxon>Bacillati</taxon>
        <taxon>Bacillota</taxon>
        <taxon>Negativicutes</taxon>
        <taxon>Veillonellales</taxon>
        <taxon>Veillonellaceae</taxon>
        <taxon>Dialister</taxon>
    </lineage>
</organism>
<dbReference type="GO" id="GO:0005549">
    <property type="term" value="F:odorant binding"/>
    <property type="evidence" value="ECO:0007669"/>
    <property type="project" value="InterPro"/>
</dbReference>
<sequence length="189" mass="21551">MDEPAQPVFDEYGYLTPPGPHKGSLCHIRLHFVEGMFPSESRPQLFRVMLGIIRKFINLLHTDCFQVWVGGVFISNNPEPECTEICFVIAPDAFNNADEHTRAALAKFMHPETDVTHMAECIRQNMGCSIHFLLEENDSNSPSYLINLCFKKMMENLFRLGGDHHPRGYFICNAEGTIEDDTRQTETAQ</sequence>
<evidence type="ECO:0000313" key="2">
    <source>
        <dbReference type="Proteomes" id="UP000003277"/>
    </source>
</evidence>
<dbReference type="EMBL" id="ADLT01000007">
    <property type="protein sequence ID" value="EHO63881.1"/>
    <property type="molecule type" value="Genomic_DNA"/>
</dbReference>
<gene>
    <name evidence="1" type="ORF">HMPREF9453_00241</name>
</gene>
<reference evidence="1 2" key="1">
    <citation type="submission" date="2011-11" db="EMBL/GenBank/DDBJ databases">
        <title>The Genome Sequence of Dialister succinatiphilus YIT 11850.</title>
        <authorList>
            <consortium name="The Broad Institute Genome Sequencing Platform"/>
            <person name="Earl A."/>
            <person name="Ward D."/>
            <person name="Feldgarden M."/>
            <person name="Gevers D."/>
            <person name="Morotomi M."/>
            <person name="Young S.K."/>
            <person name="Zeng Q."/>
            <person name="Gargeya S."/>
            <person name="Fitzgerald M."/>
            <person name="Haas B."/>
            <person name="Abouelleil A."/>
            <person name="Alvarado L."/>
            <person name="Arachchi H.M."/>
            <person name="Berlin A."/>
            <person name="Brown A."/>
            <person name="Chapman S.B."/>
            <person name="Dunbar C."/>
            <person name="Gearin G."/>
            <person name="Goldberg J."/>
            <person name="Griggs A."/>
            <person name="Gujja S."/>
            <person name="Heiman D."/>
            <person name="Howarth C."/>
            <person name="Lui A."/>
            <person name="MacDonald P.J.P."/>
            <person name="Montmayeur A."/>
            <person name="Murphy C."/>
            <person name="Neiman D."/>
            <person name="Pearson M."/>
            <person name="Priest M."/>
            <person name="Roberts A."/>
            <person name="Saif S."/>
            <person name="Shea T."/>
            <person name="Sisk P."/>
            <person name="Stolte C."/>
            <person name="Sykes S."/>
            <person name="Wortman J."/>
            <person name="Nusbaum C."/>
            <person name="Birren B."/>
        </authorList>
    </citation>
    <scope>NUCLEOTIDE SEQUENCE [LARGE SCALE GENOMIC DNA]</scope>
    <source>
        <strain evidence="1 2">YIT 11850</strain>
    </source>
</reference>
<dbReference type="SUPFAM" id="SSF47565">
    <property type="entry name" value="Insect pheromone/odorant-binding proteins"/>
    <property type="match status" value="1"/>
</dbReference>
<accession>H1CY03</accession>
<dbReference type="HOGENOM" id="CLU_1432462_0_0_9"/>
<dbReference type="PATRIC" id="fig|742743.3.peg.243"/>
<comment type="caution">
    <text evidence="1">The sequence shown here is derived from an EMBL/GenBank/DDBJ whole genome shotgun (WGS) entry which is preliminary data.</text>
</comment>
<dbReference type="Pfam" id="PF22014">
    <property type="entry name" value="DUF6932"/>
    <property type="match status" value="1"/>
</dbReference>
<dbReference type="RefSeq" id="WP_008858747.1">
    <property type="nucleotide sequence ID" value="NZ_JH591187.1"/>
</dbReference>
<proteinExistence type="predicted"/>
<dbReference type="InterPro" id="IPR053860">
    <property type="entry name" value="DUF6932"/>
</dbReference>
<protein>
    <submittedName>
        <fullName evidence="1">Uncharacterized protein</fullName>
    </submittedName>
</protein>
<dbReference type="InterPro" id="IPR036728">
    <property type="entry name" value="PBP_GOBP_sf"/>
</dbReference>
<evidence type="ECO:0000313" key="1">
    <source>
        <dbReference type="EMBL" id="EHO63881.1"/>
    </source>
</evidence>
<dbReference type="AlphaFoldDB" id="H1CY03"/>
<name>H1CY03_9FIRM</name>
<keyword evidence="2" id="KW-1185">Reference proteome</keyword>